<evidence type="ECO:0000313" key="2">
    <source>
        <dbReference type="EMBL" id="KAF2673855.1"/>
    </source>
</evidence>
<dbReference type="InterPro" id="IPR010721">
    <property type="entry name" value="UstE-like"/>
</dbReference>
<dbReference type="EMBL" id="MU004231">
    <property type="protein sequence ID" value="KAF2673855.1"/>
    <property type="molecule type" value="Genomic_DNA"/>
</dbReference>
<gene>
    <name evidence="2" type="ORF">BT63DRAFT_167878</name>
</gene>
<dbReference type="Proteomes" id="UP000799302">
    <property type="component" value="Unassembled WGS sequence"/>
</dbReference>
<organism evidence="2 3">
    <name type="scientific">Microthyrium microscopicum</name>
    <dbReference type="NCBI Taxonomy" id="703497"/>
    <lineage>
        <taxon>Eukaryota</taxon>
        <taxon>Fungi</taxon>
        <taxon>Dikarya</taxon>
        <taxon>Ascomycota</taxon>
        <taxon>Pezizomycotina</taxon>
        <taxon>Dothideomycetes</taxon>
        <taxon>Dothideomycetes incertae sedis</taxon>
        <taxon>Microthyriales</taxon>
        <taxon>Microthyriaceae</taxon>
        <taxon>Microthyrium</taxon>
    </lineage>
</organism>
<dbReference type="Pfam" id="PF06966">
    <property type="entry name" value="DUF1295"/>
    <property type="match status" value="1"/>
</dbReference>
<feature type="compositionally biased region" description="Basic residues" evidence="1">
    <location>
        <begin position="116"/>
        <end position="129"/>
    </location>
</feature>
<accession>A0A6A6UNJ5</accession>
<dbReference type="OrthoDB" id="67965at2759"/>
<feature type="compositionally biased region" description="Low complexity" evidence="1">
    <location>
        <begin position="145"/>
        <end position="154"/>
    </location>
</feature>
<evidence type="ECO:0000256" key="1">
    <source>
        <dbReference type="SAM" id="MobiDB-lite"/>
    </source>
</evidence>
<reference evidence="2" key="1">
    <citation type="journal article" date="2020" name="Stud. Mycol.">
        <title>101 Dothideomycetes genomes: a test case for predicting lifestyles and emergence of pathogens.</title>
        <authorList>
            <person name="Haridas S."/>
            <person name="Albert R."/>
            <person name="Binder M."/>
            <person name="Bloem J."/>
            <person name="Labutti K."/>
            <person name="Salamov A."/>
            <person name="Andreopoulos B."/>
            <person name="Baker S."/>
            <person name="Barry K."/>
            <person name="Bills G."/>
            <person name="Bluhm B."/>
            <person name="Cannon C."/>
            <person name="Castanera R."/>
            <person name="Culley D."/>
            <person name="Daum C."/>
            <person name="Ezra D."/>
            <person name="Gonzalez J."/>
            <person name="Henrissat B."/>
            <person name="Kuo A."/>
            <person name="Liang C."/>
            <person name="Lipzen A."/>
            <person name="Lutzoni F."/>
            <person name="Magnuson J."/>
            <person name="Mondo S."/>
            <person name="Nolan M."/>
            <person name="Ohm R."/>
            <person name="Pangilinan J."/>
            <person name="Park H.-J."/>
            <person name="Ramirez L."/>
            <person name="Alfaro M."/>
            <person name="Sun H."/>
            <person name="Tritt A."/>
            <person name="Yoshinaga Y."/>
            <person name="Zwiers L.-H."/>
            <person name="Turgeon B."/>
            <person name="Goodwin S."/>
            <person name="Spatafora J."/>
            <person name="Crous P."/>
            <person name="Grigoriev I."/>
        </authorList>
    </citation>
    <scope>NUCLEOTIDE SEQUENCE</scope>
    <source>
        <strain evidence="2">CBS 115976</strain>
    </source>
</reference>
<feature type="compositionally biased region" description="Pro residues" evidence="1">
    <location>
        <begin position="155"/>
        <end position="164"/>
    </location>
</feature>
<feature type="region of interest" description="Disordered" evidence="1">
    <location>
        <begin position="93"/>
        <end position="187"/>
    </location>
</feature>
<feature type="compositionally biased region" description="Low complexity" evidence="1">
    <location>
        <begin position="96"/>
        <end position="108"/>
    </location>
</feature>
<sequence>MFAMLATLSLIVAIMLLRIDIGTPVITTIMIFSLVNPKYLDLKSIRSRKAISERIKDKTINKAKTIKSNQSPLSPLALSRQLKSLMPHNIHQYINPTPTLQPTTTLSPPQHPNRQNARRRLSPARHLRPHPLLPTLLFNTGRFLTSPSNTSSHPPTTPTPQRPAHPPRHTSNTQRPRTYLPPPPLPRRATARRAIRKTYPLVQQPNARAHDTPLRNIRDTRRFSIRSDQHSAGASNPFWNEKLFYVGASIFYASVGLEIAAEIQRHTFKRKPENEGKLCTSGFWAMTRHVN</sequence>
<proteinExistence type="predicted"/>
<keyword evidence="3" id="KW-1185">Reference proteome</keyword>
<evidence type="ECO:0000313" key="3">
    <source>
        <dbReference type="Proteomes" id="UP000799302"/>
    </source>
</evidence>
<name>A0A6A6UNJ5_9PEZI</name>
<dbReference type="AlphaFoldDB" id="A0A6A6UNJ5"/>
<protein>
    <submittedName>
        <fullName evidence="2">Uncharacterized protein</fullName>
    </submittedName>
</protein>